<protein>
    <submittedName>
        <fullName evidence="1">Uncharacterized protein</fullName>
    </submittedName>
</protein>
<comment type="caution">
    <text evidence="1">The sequence shown here is derived from an EMBL/GenBank/DDBJ whole genome shotgun (WGS) entry which is preliminary data.</text>
</comment>
<accession>A0ABU1DJW1</accession>
<evidence type="ECO:0000313" key="1">
    <source>
        <dbReference type="EMBL" id="MDR4308308.1"/>
    </source>
</evidence>
<organism evidence="1 2">
    <name type="scientific">Chelatococcus sambhunathii</name>
    <dbReference type="NCBI Taxonomy" id="363953"/>
    <lineage>
        <taxon>Bacteria</taxon>
        <taxon>Pseudomonadati</taxon>
        <taxon>Pseudomonadota</taxon>
        <taxon>Alphaproteobacteria</taxon>
        <taxon>Hyphomicrobiales</taxon>
        <taxon>Chelatococcaceae</taxon>
        <taxon>Chelatococcus</taxon>
    </lineage>
</organism>
<name>A0ABU1DJW1_9HYPH</name>
<keyword evidence="2" id="KW-1185">Reference proteome</keyword>
<dbReference type="EMBL" id="JADBEO010000046">
    <property type="protein sequence ID" value="MDR4308308.1"/>
    <property type="molecule type" value="Genomic_DNA"/>
</dbReference>
<evidence type="ECO:0000313" key="2">
    <source>
        <dbReference type="Proteomes" id="UP001181622"/>
    </source>
</evidence>
<sequence>MDTVAEALAYEYEWMIVNEEDSGGETHCSRHPLATYDGGTSLATLARSLDESCSDGRVTGVAIQRGPLDPHMAEAGDVLTLRGTLDG</sequence>
<reference evidence="1" key="1">
    <citation type="submission" date="2020-10" db="EMBL/GenBank/DDBJ databases">
        <authorList>
            <person name="Abbas A."/>
            <person name="Razzaq R."/>
            <person name="Waqas M."/>
            <person name="Abbas N."/>
            <person name="Nielsen T.K."/>
            <person name="Hansen L.H."/>
            <person name="Hussain S."/>
            <person name="Shahid M."/>
        </authorList>
    </citation>
    <scope>NUCLEOTIDE SEQUENCE</scope>
    <source>
        <strain evidence="1">S14</strain>
    </source>
</reference>
<gene>
    <name evidence="1" type="ORF">IHQ68_16950</name>
</gene>
<dbReference type="Proteomes" id="UP001181622">
    <property type="component" value="Unassembled WGS sequence"/>
</dbReference>
<proteinExistence type="predicted"/>
<dbReference type="RefSeq" id="WP_309393955.1">
    <property type="nucleotide sequence ID" value="NZ_JADBEO010000046.1"/>
</dbReference>